<organism evidence="1 2">
    <name type="scientific">Kitasatospora misakiensis</name>
    <dbReference type="NCBI Taxonomy" id="67330"/>
    <lineage>
        <taxon>Bacteria</taxon>
        <taxon>Bacillati</taxon>
        <taxon>Actinomycetota</taxon>
        <taxon>Actinomycetes</taxon>
        <taxon>Kitasatosporales</taxon>
        <taxon>Streptomycetaceae</taxon>
        <taxon>Kitasatospora</taxon>
    </lineage>
</organism>
<dbReference type="InterPro" id="IPR011989">
    <property type="entry name" value="ARM-like"/>
</dbReference>
<evidence type="ECO:0000313" key="1">
    <source>
        <dbReference type="EMBL" id="MFC5663103.1"/>
    </source>
</evidence>
<keyword evidence="2" id="KW-1185">Reference proteome</keyword>
<dbReference type="Gene3D" id="1.25.10.10">
    <property type="entry name" value="Leucine-rich Repeat Variant"/>
    <property type="match status" value="3"/>
</dbReference>
<sequence length="506" mass="55020">MTEAPADWAPVLELTCATPELRDLWRTGVLLNDAAPLELRTRVIEECGHGDPLLNGLTYMALPEAVVDAWIAHPVARVRARAAERVGLTVAQQKRLLRDESAGVRGVVLLVGGPDLALDEAEFDRLLADASPIVREQLACQQQLSVRQLTLLLGDPFGSVRAAVVGRVWPYLDEATRAALSADRHSGVRAAAVLARYADEPLPAGEFAALTDGCEEADRRRIVGQCALAPELAGELAHGDVDVRRALAGNPRLDADLVALLARDEDPAVRLTVSLRPELTEAERARIPVDIDPGSHHAALPWVLERQGDAAEMRRCAASAHVLVRRSVAHVRDLPADVVELLARDEDFAVRLLLAEHCAQAAAGLLLEMWVSWNGYSQPRLREHPNFPRAGSLRFAADPNPLLRRLALDDPAAPEDLVELVERFGRDKDAGVRLRALEDPRLSAASVERLVGDEDWLVRCRALRDPRLPEAALVGLIADVRTAQGAASHPAVPAEVLRHLLELPVV</sequence>
<dbReference type="RefSeq" id="WP_380224754.1">
    <property type="nucleotide sequence ID" value="NZ_JBHSOF010000008.1"/>
</dbReference>
<dbReference type="EMBL" id="JBHSOF010000008">
    <property type="protein sequence ID" value="MFC5663103.1"/>
    <property type="molecule type" value="Genomic_DNA"/>
</dbReference>
<evidence type="ECO:0000313" key="2">
    <source>
        <dbReference type="Proteomes" id="UP001595975"/>
    </source>
</evidence>
<dbReference type="InterPro" id="IPR016024">
    <property type="entry name" value="ARM-type_fold"/>
</dbReference>
<name>A0ABW0WXY2_9ACTN</name>
<comment type="caution">
    <text evidence="1">The sequence shown here is derived from an EMBL/GenBank/DDBJ whole genome shotgun (WGS) entry which is preliminary data.</text>
</comment>
<accession>A0ABW0WXY2</accession>
<protein>
    <submittedName>
        <fullName evidence="1">PE-PGRS family protein</fullName>
    </submittedName>
</protein>
<gene>
    <name evidence="1" type="ORF">ACFP3U_08920</name>
</gene>
<dbReference type="Proteomes" id="UP001595975">
    <property type="component" value="Unassembled WGS sequence"/>
</dbReference>
<proteinExistence type="predicted"/>
<reference evidence="2" key="1">
    <citation type="journal article" date="2019" name="Int. J. Syst. Evol. Microbiol.">
        <title>The Global Catalogue of Microorganisms (GCM) 10K type strain sequencing project: providing services to taxonomists for standard genome sequencing and annotation.</title>
        <authorList>
            <consortium name="The Broad Institute Genomics Platform"/>
            <consortium name="The Broad Institute Genome Sequencing Center for Infectious Disease"/>
            <person name="Wu L."/>
            <person name="Ma J."/>
        </authorList>
    </citation>
    <scope>NUCLEOTIDE SEQUENCE [LARGE SCALE GENOMIC DNA]</scope>
    <source>
        <strain evidence="2">CGMCC 4.1437</strain>
    </source>
</reference>
<dbReference type="SUPFAM" id="SSF48371">
    <property type="entry name" value="ARM repeat"/>
    <property type="match status" value="1"/>
</dbReference>